<reference evidence="2 3" key="1">
    <citation type="submission" date="2016-03" db="EMBL/GenBank/DDBJ databases">
        <title>Fine-scale spatial genetic structure of a fungal parasite of coffee scale insects.</title>
        <authorList>
            <person name="Jackson D."/>
            <person name="Zemenick K.A."/>
            <person name="Malloure B."/>
            <person name="Quandt C.A."/>
            <person name="James T.Y."/>
        </authorList>
    </citation>
    <scope>NUCLEOTIDE SEQUENCE [LARGE SCALE GENOMIC DNA]</scope>
    <source>
        <strain evidence="2 3">UM487</strain>
    </source>
</reference>
<name>A0A179ILE0_CORDF</name>
<gene>
    <name evidence="2" type="ORF">LLEC1_04011</name>
</gene>
<protein>
    <recommendedName>
        <fullName evidence="4">SCP domain-containing protein</fullName>
    </recommendedName>
</protein>
<evidence type="ECO:0000256" key="1">
    <source>
        <dbReference type="SAM" id="SignalP"/>
    </source>
</evidence>
<proteinExistence type="predicted"/>
<dbReference type="Proteomes" id="UP000243081">
    <property type="component" value="Unassembled WGS sequence"/>
</dbReference>
<accession>A0A179ILE0</accession>
<dbReference type="OMA" id="NCHPQGG"/>
<keyword evidence="1" id="KW-0732">Signal</keyword>
<feature type="signal peptide" evidence="1">
    <location>
        <begin position="1"/>
        <end position="24"/>
    </location>
</feature>
<dbReference type="PANTHER" id="PTHR35605">
    <property type="entry name" value="ECP2 EFFECTOR PROTEIN DOMAIN-CONTAINING PROTEIN-RELATED"/>
    <property type="match status" value="1"/>
</dbReference>
<comment type="caution">
    <text evidence="2">The sequence shown here is derived from an EMBL/GenBank/DDBJ whole genome shotgun (WGS) entry which is preliminary data.</text>
</comment>
<evidence type="ECO:0000313" key="2">
    <source>
        <dbReference type="EMBL" id="OAR03175.1"/>
    </source>
</evidence>
<evidence type="ECO:0008006" key="4">
    <source>
        <dbReference type="Google" id="ProtNLM"/>
    </source>
</evidence>
<dbReference type="OrthoDB" id="3552888at2759"/>
<feature type="chain" id="PRO_5008104539" description="SCP domain-containing protein" evidence="1">
    <location>
        <begin position="25"/>
        <end position="215"/>
    </location>
</feature>
<dbReference type="AlphaFoldDB" id="A0A179ILE0"/>
<sequence length="215" mass="23210">MKTLSSLESVMAAMLLGSTSLAAASKYFKFNDESRWLTRAHATGNSASGELSAPASGYGVDVLQWDVEVSPGQVQVLNGTVEEVYSQVLQLNPDYALSTTAQRRSELQPRSRLVCGNYGLAHKNRILEGVRYLRTLNAAPRNGPGPANCGRVSCSYNSAIWWCNDNTTPKTLDGWDWIANSAQTIVDSCASGASQVSGQNYEDGNWNTIVCSDSC</sequence>
<keyword evidence="3" id="KW-1185">Reference proteome</keyword>
<organism evidence="2 3">
    <name type="scientific">Cordyceps confragosa</name>
    <name type="common">Lecanicillium lecanii</name>
    <dbReference type="NCBI Taxonomy" id="2714763"/>
    <lineage>
        <taxon>Eukaryota</taxon>
        <taxon>Fungi</taxon>
        <taxon>Dikarya</taxon>
        <taxon>Ascomycota</taxon>
        <taxon>Pezizomycotina</taxon>
        <taxon>Sordariomycetes</taxon>
        <taxon>Hypocreomycetidae</taxon>
        <taxon>Hypocreales</taxon>
        <taxon>Cordycipitaceae</taxon>
        <taxon>Akanthomyces</taxon>
    </lineage>
</organism>
<evidence type="ECO:0000313" key="3">
    <source>
        <dbReference type="Proteomes" id="UP000243081"/>
    </source>
</evidence>
<dbReference type="PANTHER" id="PTHR35605:SF1">
    <property type="entry name" value="ECP2 EFFECTOR PROTEIN DOMAIN-CONTAINING PROTEIN-RELATED"/>
    <property type="match status" value="1"/>
</dbReference>
<dbReference type="EMBL" id="LUKN01000282">
    <property type="protein sequence ID" value="OAR03175.1"/>
    <property type="molecule type" value="Genomic_DNA"/>
</dbReference>